<evidence type="ECO:0000313" key="1">
    <source>
        <dbReference type="EMBL" id="RIB20311.1"/>
    </source>
</evidence>
<evidence type="ECO:0000313" key="2">
    <source>
        <dbReference type="Proteomes" id="UP000266673"/>
    </source>
</evidence>
<protein>
    <submittedName>
        <fullName evidence="1">Uncharacterized protein</fullName>
    </submittedName>
</protein>
<sequence>MDNKISHCSNNNIDFTLHFNEYFADTSSVIRYIDKGNLYKGDKFINGLTTLRNIDDVFESSDFEYQSNFASKNVEVNVLESGELEYQSNFESVIGNVEANIFENSDLEYRFNLASVIGNVENNDAFESNDLEY</sequence>
<dbReference type="Proteomes" id="UP000266673">
    <property type="component" value="Unassembled WGS sequence"/>
</dbReference>
<proteinExistence type="predicted"/>
<reference evidence="1 2" key="1">
    <citation type="submission" date="2018-06" db="EMBL/GenBank/DDBJ databases">
        <title>Comparative genomics reveals the genomic features of Rhizophagus irregularis, R. cerebriforme, R. diaphanum and Gigaspora rosea, and their symbiotic lifestyle signature.</title>
        <authorList>
            <person name="Morin E."/>
            <person name="San Clemente H."/>
            <person name="Chen E.C.H."/>
            <person name="De La Providencia I."/>
            <person name="Hainaut M."/>
            <person name="Kuo A."/>
            <person name="Kohler A."/>
            <person name="Murat C."/>
            <person name="Tang N."/>
            <person name="Roy S."/>
            <person name="Loubradou J."/>
            <person name="Henrissat B."/>
            <person name="Grigoriev I.V."/>
            <person name="Corradi N."/>
            <person name="Roux C."/>
            <person name="Martin F.M."/>
        </authorList>
    </citation>
    <scope>NUCLEOTIDE SEQUENCE [LARGE SCALE GENOMIC DNA]</scope>
    <source>
        <strain evidence="1 2">DAOM 194757</strain>
    </source>
</reference>
<organism evidence="1 2">
    <name type="scientific">Gigaspora rosea</name>
    <dbReference type="NCBI Taxonomy" id="44941"/>
    <lineage>
        <taxon>Eukaryota</taxon>
        <taxon>Fungi</taxon>
        <taxon>Fungi incertae sedis</taxon>
        <taxon>Mucoromycota</taxon>
        <taxon>Glomeromycotina</taxon>
        <taxon>Glomeromycetes</taxon>
        <taxon>Diversisporales</taxon>
        <taxon>Gigasporaceae</taxon>
        <taxon>Gigaspora</taxon>
    </lineage>
</organism>
<comment type="caution">
    <text evidence="1">The sequence shown here is derived from an EMBL/GenBank/DDBJ whole genome shotgun (WGS) entry which is preliminary data.</text>
</comment>
<gene>
    <name evidence="1" type="ORF">C2G38_2304515</name>
</gene>
<dbReference type="AlphaFoldDB" id="A0A397VEQ8"/>
<name>A0A397VEQ8_9GLOM</name>
<dbReference type="EMBL" id="QKWP01000425">
    <property type="protein sequence ID" value="RIB20311.1"/>
    <property type="molecule type" value="Genomic_DNA"/>
</dbReference>
<keyword evidence="2" id="KW-1185">Reference proteome</keyword>
<accession>A0A397VEQ8</accession>
<dbReference type="OrthoDB" id="2481814at2759"/>